<accession>A0A3G6J258</accession>
<evidence type="ECO:0000313" key="7">
    <source>
        <dbReference type="EMBL" id="AZA11793.1"/>
    </source>
</evidence>
<evidence type="ECO:0000256" key="3">
    <source>
        <dbReference type="ARBA" id="ARBA00022801"/>
    </source>
</evidence>
<keyword evidence="2" id="KW-0645">Protease</keyword>
<evidence type="ECO:0000256" key="5">
    <source>
        <dbReference type="SAM" id="SignalP"/>
    </source>
</evidence>
<dbReference type="PANTHER" id="PTHR47359:SF3">
    <property type="entry name" value="NLP_P60 DOMAIN-CONTAINING PROTEIN-RELATED"/>
    <property type="match status" value="1"/>
</dbReference>
<dbReference type="InterPro" id="IPR000064">
    <property type="entry name" value="NLP_P60_dom"/>
</dbReference>
<organism evidence="7 8">
    <name type="scientific">Corynebacterium gerontici</name>
    <dbReference type="NCBI Taxonomy" id="2079234"/>
    <lineage>
        <taxon>Bacteria</taxon>
        <taxon>Bacillati</taxon>
        <taxon>Actinomycetota</taxon>
        <taxon>Actinomycetes</taxon>
        <taxon>Mycobacteriales</taxon>
        <taxon>Corynebacteriaceae</taxon>
        <taxon>Corynebacterium</taxon>
    </lineage>
</organism>
<dbReference type="PROSITE" id="PS51935">
    <property type="entry name" value="NLPC_P60"/>
    <property type="match status" value="1"/>
</dbReference>
<dbReference type="InterPro" id="IPR038765">
    <property type="entry name" value="Papain-like_cys_pep_sf"/>
</dbReference>
<dbReference type="SUPFAM" id="SSF54001">
    <property type="entry name" value="Cysteine proteinases"/>
    <property type="match status" value="1"/>
</dbReference>
<comment type="similarity">
    <text evidence="1">Belongs to the peptidase C40 family.</text>
</comment>
<evidence type="ECO:0000256" key="1">
    <source>
        <dbReference type="ARBA" id="ARBA00007074"/>
    </source>
</evidence>
<dbReference type="EMBL" id="CP033897">
    <property type="protein sequence ID" value="AZA11793.1"/>
    <property type="molecule type" value="Genomic_DNA"/>
</dbReference>
<dbReference type="KEGG" id="cgk:CGERO_07465"/>
<evidence type="ECO:0000259" key="6">
    <source>
        <dbReference type="PROSITE" id="PS51935"/>
    </source>
</evidence>
<keyword evidence="3 7" id="KW-0378">Hydrolase</keyword>
<keyword evidence="4" id="KW-0788">Thiol protease</keyword>
<feature type="chain" id="PRO_5018247076" evidence="5">
    <location>
        <begin position="35"/>
        <end position="204"/>
    </location>
</feature>
<dbReference type="Proteomes" id="UP000271587">
    <property type="component" value="Chromosome"/>
</dbReference>
<evidence type="ECO:0000256" key="4">
    <source>
        <dbReference type="ARBA" id="ARBA00022807"/>
    </source>
</evidence>
<dbReference type="PANTHER" id="PTHR47359">
    <property type="entry name" value="PEPTIDOGLYCAN DL-ENDOPEPTIDASE CWLO"/>
    <property type="match status" value="1"/>
</dbReference>
<dbReference type="GO" id="GO:0006508">
    <property type="term" value="P:proteolysis"/>
    <property type="evidence" value="ECO:0007669"/>
    <property type="project" value="UniProtKB-KW"/>
</dbReference>
<gene>
    <name evidence="7" type="ORF">CGERO_07465</name>
</gene>
<protein>
    <submittedName>
        <fullName evidence="7">Putative endopeptidase</fullName>
        <ecNumber evidence="7">3.4.-.-</ecNumber>
    </submittedName>
</protein>
<proteinExistence type="inferred from homology"/>
<dbReference type="AlphaFoldDB" id="A0A3G6J258"/>
<dbReference type="RefSeq" id="WP_123934660.1">
    <property type="nucleotide sequence ID" value="NZ_CP033897.1"/>
</dbReference>
<evidence type="ECO:0000313" key="8">
    <source>
        <dbReference type="Proteomes" id="UP000271587"/>
    </source>
</evidence>
<dbReference type="Pfam" id="PF00877">
    <property type="entry name" value="NLPC_P60"/>
    <property type="match status" value="1"/>
</dbReference>
<evidence type="ECO:0000256" key="2">
    <source>
        <dbReference type="ARBA" id="ARBA00022670"/>
    </source>
</evidence>
<name>A0A3G6J258_9CORY</name>
<keyword evidence="8" id="KW-1185">Reference proteome</keyword>
<dbReference type="GO" id="GO:0008234">
    <property type="term" value="F:cysteine-type peptidase activity"/>
    <property type="evidence" value="ECO:0007669"/>
    <property type="project" value="UniProtKB-KW"/>
</dbReference>
<dbReference type="Gene3D" id="3.90.1720.10">
    <property type="entry name" value="endopeptidase domain like (from Nostoc punctiforme)"/>
    <property type="match status" value="1"/>
</dbReference>
<reference evidence="7 8" key="1">
    <citation type="submission" date="2018-11" db="EMBL/GenBank/DDBJ databases">
        <authorList>
            <person name="Kleinhagauer T."/>
            <person name="Glaeser S.P."/>
            <person name="Spergser J."/>
            <person name="Ruckert C."/>
            <person name="Kaempfer P."/>
            <person name="Busse H.-J."/>
        </authorList>
    </citation>
    <scope>NUCLEOTIDE SEQUENCE [LARGE SCALE GENOMIC DNA]</scope>
    <source>
        <strain evidence="7 8">W8</strain>
    </source>
</reference>
<keyword evidence="5" id="KW-0732">Signal</keyword>
<dbReference type="OrthoDB" id="5177647at2"/>
<sequence length="204" mass="20829" precursor="true">MAKHRRNKQTARNAAVASAAVVGAAVALTPAAQALEVNVPLTGQSVDVPGADLLNVGAVSGGTSQVPFIGQGQDFGLGVLQTAAPASPLSSEGQKIVDAARSKIGAPYVWGAAGPDAFDCSGLTSWAYKQVGKSIPRTSYDQAAGGRQVSRDQLQPGDIIAFYSGASHVGIYTGHGTVIHALNEGTPLSESSIDSMPYHSAVRF</sequence>
<dbReference type="InterPro" id="IPR051794">
    <property type="entry name" value="PG_Endopeptidase_C40"/>
</dbReference>
<dbReference type="EC" id="3.4.-.-" evidence="7"/>
<feature type="signal peptide" evidence="5">
    <location>
        <begin position="1"/>
        <end position="34"/>
    </location>
</feature>
<feature type="domain" description="NlpC/P60" evidence="6">
    <location>
        <begin position="90"/>
        <end position="204"/>
    </location>
</feature>